<proteinExistence type="inferred from homology"/>
<gene>
    <name evidence="11" type="ORF">OIDMADRAFT_129539</name>
</gene>
<dbReference type="AlphaFoldDB" id="A0A0C3GNU1"/>
<feature type="compositionally biased region" description="Basic and acidic residues" evidence="10">
    <location>
        <begin position="181"/>
        <end position="190"/>
    </location>
</feature>
<name>A0A0C3GNU1_OIDMZ</name>
<organism evidence="11 12">
    <name type="scientific">Oidiodendron maius (strain Zn)</name>
    <dbReference type="NCBI Taxonomy" id="913774"/>
    <lineage>
        <taxon>Eukaryota</taxon>
        <taxon>Fungi</taxon>
        <taxon>Dikarya</taxon>
        <taxon>Ascomycota</taxon>
        <taxon>Pezizomycotina</taxon>
        <taxon>Leotiomycetes</taxon>
        <taxon>Leotiomycetes incertae sedis</taxon>
        <taxon>Myxotrichaceae</taxon>
        <taxon>Oidiodendron</taxon>
    </lineage>
</organism>
<feature type="compositionally biased region" description="Basic and acidic residues" evidence="10">
    <location>
        <begin position="561"/>
        <end position="572"/>
    </location>
</feature>
<feature type="compositionally biased region" description="Acidic residues" evidence="10">
    <location>
        <begin position="77"/>
        <end position="94"/>
    </location>
</feature>
<dbReference type="InterPro" id="IPR035979">
    <property type="entry name" value="RBD_domain_sf"/>
</dbReference>
<reference evidence="11 12" key="1">
    <citation type="submission" date="2014-04" db="EMBL/GenBank/DDBJ databases">
        <authorList>
            <consortium name="DOE Joint Genome Institute"/>
            <person name="Kuo A."/>
            <person name="Martino E."/>
            <person name="Perotto S."/>
            <person name="Kohler A."/>
            <person name="Nagy L.G."/>
            <person name="Floudas D."/>
            <person name="Copeland A."/>
            <person name="Barry K.W."/>
            <person name="Cichocki N."/>
            <person name="Veneault-Fourrey C."/>
            <person name="LaButti K."/>
            <person name="Lindquist E.A."/>
            <person name="Lipzen A."/>
            <person name="Lundell T."/>
            <person name="Morin E."/>
            <person name="Murat C."/>
            <person name="Sun H."/>
            <person name="Tunlid A."/>
            <person name="Henrissat B."/>
            <person name="Grigoriev I.V."/>
            <person name="Hibbett D.S."/>
            <person name="Martin F."/>
            <person name="Nordberg H.P."/>
            <person name="Cantor M.N."/>
            <person name="Hua S.X."/>
        </authorList>
    </citation>
    <scope>NUCLEOTIDE SEQUENCE [LARGE SCALE GENOMIC DNA]</scope>
    <source>
        <strain evidence="11 12">Zn</strain>
    </source>
</reference>
<evidence type="ECO:0000256" key="10">
    <source>
        <dbReference type="SAM" id="MobiDB-lite"/>
    </source>
</evidence>
<evidence type="ECO:0000313" key="11">
    <source>
        <dbReference type="EMBL" id="KIM97700.1"/>
    </source>
</evidence>
<evidence type="ECO:0000256" key="3">
    <source>
        <dbReference type="ARBA" id="ARBA00012533"/>
    </source>
</evidence>
<evidence type="ECO:0000256" key="9">
    <source>
        <dbReference type="ARBA" id="ARBA00038126"/>
    </source>
</evidence>
<dbReference type="InterPro" id="IPR029063">
    <property type="entry name" value="SAM-dependent_MTases_sf"/>
</dbReference>
<dbReference type="EMBL" id="KN832881">
    <property type="protein sequence ID" value="KIM97700.1"/>
    <property type="molecule type" value="Genomic_DNA"/>
</dbReference>
<evidence type="ECO:0000256" key="6">
    <source>
        <dbReference type="ARBA" id="ARBA00022679"/>
    </source>
</evidence>
<feature type="compositionally biased region" description="Basic and acidic residues" evidence="10">
    <location>
        <begin position="149"/>
        <end position="160"/>
    </location>
</feature>
<dbReference type="STRING" id="913774.A0A0C3GNU1"/>
<dbReference type="PANTHER" id="PTHR14614">
    <property type="entry name" value="HEPATOCELLULAR CARCINOMA-ASSOCIATED ANTIGEN"/>
    <property type="match status" value="1"/>
</dbReference>
<sequence length="845" mass="92838">MAKSSHGDAKASDGKLNGAMHAKSSILTKGKAVDPTLALLFASSAGPVQAPPIARYEQPPRIKTAISILGDDSVSLNEDEAQEEDELSSVDGDIEGANVDDLASESDVSEEEPNLDELIENTIIKPERHRKRKADNEDLEDRYMQQLVKEGEKEERERRAERRMKRQKLGQSEEENSLSIEHQEASEDEKMSDVEEVEESEWVPPSDVPLHESLALSKDVTELEKASRTVFLANVSTLAISSKSAKKTLLTHLASFFSAIPEASEGKSTHKVESIRFRSTAYAGTSLPKKAAFVKKELMPATTKSTNAYAVYSNAFAAREAVKRLNGTVILDRHLRVDGVAHPAKIDHRRCVFVGNLGFVDDESMLPQGDENERKRSKVPSDVEEGLWRQFGKAGTIESDANSVEAALLFNEKKFPPMLPRILRVVRAKAVRKTVLASQASRSSLKINDPGSKDRIYNPKVSSQISSLQGRAGKLLGRAGAAQFKKREGSGANTITLGERGQGEKSRLGTRSKIEGIANSPETFVFEGFRASAKAGKPRDLKMRRAVGSKKTKPKTRSSRRGSEWKKSDDGKQISIPRRELWDVRVQLMEEDDDEGLGNLGKDDVRTGVYEGGFKSWESSVDVVKVLDKRRGKMIGRAIGTLELGCGTALPSLAMFQWFLQNADENPGEQASALDLSLADYNPAVLQLVTLPNLILSWAQIARRDSWEADGELDLDAAVIQEFLTSLRSRGVKLFFFSGAWSPELVNLITITMGSGPAHLTILGAETIYSPAALRSFTDTLASLLKAMPEGEKTSLIAAKKVYFGVGGTMEDFCDAMRERSHEVIQIREESDGVRRAVVEVKPKS</sequence>
<comment type="subcellular location">
    <subcellularLocation>
        <location evidence="2">Cytoplasm</location>
    </subcellularLocation>
    <subcellularLocation>
        <location evidence="1">Nucleus</location>
    </subcellularLocation>
</comment>
<dbReference type="Gene3D" id="3.40.50.150">
    <property type="entry name" value="Vaccinia Virus protein VP39"/>
    <property type="match status" value="1"/>
</dbReference>
<reference evidence="12" key="2">
    <citation type="submission" date="2015-01" db="EMBL/GenBank/DDBJ databases">
        <title>Evolutionary Origins and Diversification of the Mycorrhizal Mutualists.</title>
        <authorList>
            <consortium name="DOE Joint Genome Institute"/>
            <consortium name="Mycorrhizal Genomics Consortium"/>
            <person name="Kohler A."/>
            <person name="Kuo A."/>
            <person name="Nagy L.G."/>
            <person name="Floudas D."/>
            <person name="Copeland A."/>
            <person name="Barry K.W."/>
            <person name="Cichocki N."/>
            <person name="Veneault-Fourrey C."/>
            <person name="LaButti K."/>
            <person name="Lindquist E.A."/>
            <person name="Lipzen A."/>
            <person name="Lundell T."/>
            <person name="Morin E."/>
            <person name="Murat C."/>
            <person name="Riley R."/>
            <person name="Ohm R."/>
            <person name="Sun H."/>
            <person name="Tunlid A."/>
            <person name="Henrissat B."/>
            <person name="Grigoriev I.V."/>
            <person name="Hibbett D.S."/>
            <person name="Martin F."/>
        </authorList>
    </citation>
    <scope>NUCLEOTIDE SEQUENCE [LARGE SCALE GENOMIC DNA]</scope>
    <source>
        <strain evidence="12">Zn</strain>
    </source>
</reference>
<dbReference type="OrthoDB" id="442677at2759"/>
<evidence type="ECO:0000256" key="2">
    <source>
        <dbReference type="ARBA" id="ARBA00004496"/>
    </source>
</evidence>
<feature type="region of interest" description="Disordered" evidence="10">
    <location>
        <begin position="536"/>
        <end position="572"/>
    </location>
</feature>
<dbReference type="PANTHER" id="PTHR14614:SF39">
    <property type="entry name" value="HISTIDINE PROTEIN METHYLTRANSFERASE 1 HOMOLOG"/>
    <property type="match status" value="1"/>
</dbReference>
<dbReference type="GO" id="GO:0005737">
    <property type="term" value="C:cytoplasm"/>
    <property type="evidence" value="ECO:0007669"/>
    <property type="project" value="UniProtKB-SubCell"/>
</dbReference>
<keyword evidence="12" id="KW-1185">Reference proteome</keyword>
<dbReference type="GO" id="GO:0003676">
    <property type="term" value="F:nucleic acid binding"/>
    <property type="evidence" value="ECO:0007669"/>
    <property type="project" value="InterPro"/>
</dbReference>
<dbReference type="GO" id="GO:0032259">
    <property type="term" value="P:methylation"/>
    <property type="evidence" value="ECO:0007669"/>
    <property type="project" value="UniProtKB-KW"/>
</dbReference>
<dbReference type="InParanoid" id="A0A0C3GNU1"/>
<comment type="similarity">
    <text evidence="9">Belongs to the methyltransferase superfamily. METTL18 family.</text>
</comment>
<evidence type="ECO:0000256" key="7">
    <source>
        <dbReference type="ARBA" id="ARBA00022691"/>
    </source>
</evidence>
<dbReference type="SUPFAM" id="SSF54928">
    <property type="entry name" value="RNA-binding domain, RBD"/>
    <property type="match status" value="1"/>
</dbReference>
<dbReference type="EC" id="2.1.1.85" evidence="3"/>
<keyword evidence="7" id="KW-0949">S-adenosyl-L-methionine</keyword>
<evidence type="ECO:0000256" key="4">
    <source>
        <dbReference type="ARBA" id="ARBA00022490"/>
    </source>
</evidence>
<dbReference type="GO" id="GO:0018064">
    <property type="term" value="F:protein-L-histidine N-tele-methyltransferase activity"/>
    <property type="evidence" value="ECO:0007669"/>
    <property type="project" value="UniProtKB-EC"/>
</dbReference>
<evidence type="ECO:0000256" key="8">
    <source>
        <dbReference type="ARBA" id="ARBA00023242"/>
    </source>
</evidence>
<dbReference type="InterPro" id="IPR019410">
    <property type="entry name" value="Methyltransf_16"/>
</dbReference>
<keyword evidence="6" id="KW-0808">Transferase</keyword>
<evidence type="ECO:0000256" key="1">
    <source>
        <dbReference type="ARBA" id="ARBA00004123"/>
    </source>
</evidence>
<dbReference type="HOGENOM" id="CLU_006468_1_0_1"/>
<dbReference type="Proteomes" id="UP000054321">
    <property type="component" value="Unassembled WGS sequence"/>
</dbReference>
<keyword evidence="4" id="KW-0963">Cytoplasm</keyword>
<dbReference type="FunCoup" id="A0A0C3GNU1">
    <property type="interactions" value="760"/>
</dbReference>
<evidence type="ECO:0000256" key="5">
    <source>
        <dbReference type="ARBA" id="ARBA00022603"/>
    </source>
</evidence>
<feature type="region of interest" description="Disordered" evidence="10">
    <location>
        <begin position="71"/>
        <end position="190"/>
    </location>
</feature>
<accession>A0A0C3GNU1</accession>
<keyword evidence="8" id="KW-0539">Nucleus</keyword>
<feature type="compositionally biased region" description="Basic residues" evidence="10">
    <location>
        <begin position="544"/>
        <end position="560"/>
    </location>
</feature>
<dbReference type="GO" id="GO:0005634">
    <property type="term" value="C:nucleus"/>
    <property type="evidence" value="ECO:0007669"/>
    <property type="project" value="UniProtKB-SubCell"/>
</dbReference>
<evidence type="ECO:0000313" key="12">
    <source>
        <dbReference type="Proteomes" id="UP000054321"/>
    </source>
</evidence>
<feature type="compositionally biased region" description="Acidic residues" evidence="10">
    <location>
        <begin position="102"/>
        <end position="119"/>
    </location>
</feature>
<protein>
    <recommendedName>
        <fullName evidence="3">protein-histidine N-methyltransferase</fullName>
        <ecNumber evidence="3">2.1.1.85</ecNumber>
    </recommendedName>
</protein>
<keyword evidence="5" id="KW-0489">Methyltransferase</keyword>